<dbReference type="Proteomes" id="UP001519460">
    <property type="component" value="Unassembled WGS sequence"/>
</dbReference>
<proteinExistence type="predicted"/>
<feature type="non-terminal residue" evidence="2">
    <location>
        <position position="168"/>
    </location>
</feature>
<feature type="compositionally biased region" description="Basic residues" evidence="1">
    <location>
        <begin position="42"/>
        <end position="56"/>
    </location>
</feature>
<evidence type="ECO:0000313" key="2">
    <source>
        <dbReference type="EMBL" id="KAK7481327.1"/>
    </source>
</evidence>
<dbReference type="EMBL" id="JACVVK020000264">
    <property type="protein sequence ID" value="KAK7481327.1"/>
    <property type="molecule type" value="Genomic_DNA"/>
</dbReference>
<gene>
    <name evidence="2" type="ORF">BaRGS_00027407</name>
</gene>
<reference evidence="2 3" key="1">
    <citation type="journal article" date="2023" name="Sci. Data">
        <title>Genome assembly of the Korean intertidal mud-creeper Batillaria attramentaria.</title>
        <authorList>
            <person name="Patra A.K."/>
            <person name="Ho P.T."/>
            <person name="Jun S."/>
            <person name="Lee S.J."/>
            <person name="Kim Y."/>
            <person name="Won Y.J."/>
        </authorList>
    </citation>
    <scope>NUCLEOTIDE SEQUENCE [LARGE SCALE GENOMIC DNA]</scope>
    <source>
        <strain evidence="2">Wonlab-2016</strain>
    </source>
</reference>
<keyword evidence="3" id="KW-1185">Reference proteome</keyword>
<protein>
    <submittedName>
        <fullName evidence="2">Uncharacterized protein</fullName>
    </submittedName>
</protein>
<evidence type="ECO:0000256" key="1">
    <source>
        <dbReference type="SAM" id="MobiDB-lite"/>
    </source>
</evidence>
<organism evidence="2 3">
    <name type="scientific">Batillaria attramentaria</name>
    <dbReference type="NCBI Taxonomy" id="370345"/>
    <lineage>
        <taxon>Eukaryota</taxon>
        <taxon>Metazoa</taxon>
        <taxon>Spiralia</taxon>
        <taxon>Lophotrochozoa</taxon>
        <taxon>Mollusca</taxon>
        <taxon>Gastropoda</taxon>
        <taxon>Caenogastropoda</taxon>
        <taxon>Sorbeoconcha</taxon>
        <taxon>Cerithioidea</taxon>
        <taxon>Batillariidae</taxon>
        <taxon>Batillaria</taxon>
    </lineage>
</organism>
<feature type="region of interest" description="Disordered" evidence="1">
    <location>
        <begin position="17"/>
        <end position="64"/>
    </location>
</feature>
<evidence type="ECO:0000313" key="3">
    <source>
        <dbReference type="Proteomes" id="UP001519460"/>
    </source>
</evidence>
<accession>A0ABD0K1S3</accession>
<feature type="non-terminal residue" evidence="2">
    <location>
        <position position="1"/>
    </location>
</feature>
<dbReference type="AlphaFoldDB" id="A0ABD0K1S3"/>
<comment type="caution">
    <text evidence="2">The sequence shown here is derived from an EMBL/GenBank/DDBJ whole genome shotgun (WGS) entry which is preliminary data.</text>
</comment>
<sequence>RAAAALVSVVSGGLQLTGGQVGQDESEHDTLATTSLPQSPAHRPRPQPQHHQRRPNHPALPSAGTLRQWRGVPLASFPPPCFLHYDCSFLFALTASAVTQYGQRSGNCRIDRCTRIDKHEFSFIDRAIGSPRSSSASSRAGTWCMNNQYNAFEDRSFLTVGQWRWGVE</sequence>
<name>A0ABD0K1S3_9CAEN</name>